<proteinExistence type="inferred from homology"/>
<evidence type="ECO:0000256" key="3">
    <source>
        <dbReference type="RuleBase" id="RU003718"/>
    </source>
</evidence>
<dbReference type="PROSITE" id="PS00375">
    <property type="entry name" value="UDPGT"/>
    <property type="match status" value="1"/>
</dbReference>
<dbReference type="InterPro" id="IPR035595">
    <property type="entry name" value="UDP_glycos_trans_CS"/>
</dbReference>
<dbReference type="AlphaFoldDB" id="A0A328E5E5"/>
<organism evidence="5 6">
    <name type="scientific">Cuscuta australis</name>
    <dbReference type="NCBI Taxonomy" id="267555"/>
    <lineage>
        <taxon>Eukaryota</taxon>
        <taxon>Viridiplantae</taxon>
        <taxon>Streptophyta</taxon>
        <taxon>Embryophyta</taxon>
        <taxon>Tracheophyta</taxon>
        <taxon>Spermatophyta</taxon>
        <taxon>Magnoliopsida</taxon>
        <taxon>eudicotyledons</taxon>
        <taxon>Gunneridae</taxon>
        <taxon>Pentapetalae</taxon>
        <taxon>asterids</taxon>
        <taxon>lamiids</taxon>
        <taxon>Solanales</taxon>
        <taxon>Convolvulaceae</taxon>
        <taxon>Cuscuteae</taxon>
        <taxon>Cuscuta</taxon>
        <taxon>Cuscuta subgen. Grammica</taxon>
        <taxon>Cuscuta sect. Cleistogrammica</taxon>
    </lineage>
</organism>
<comment type="similarity">
    <text evidence="1 3">Belongs to the UDP-glycosyltransferase family.</text>
</comment>
<keyword evidence="3" id="KW-0328">Glycosyltransferase</keyword>
<dbReference type="Gene3D" id="3.40.50.2000">
    <property type="entry name" value="Glycogen Phosphorylase B"/>
    <property type="match status" value="2"/>
</dbReference>
<dbReference type="EMBL" id="NQVE01000046">
    <property type="protein sequence ID" value="RAL51661.1"/>
    <property type="molecule type" value="Genomic_DNA"/>
</dbReference>
<sequence length="499" mass="55532">MENLHFVLIPLMSQSHIIPLTGFAKLLAKRGVTVSIITTPSNAKNYNSSVIAATPDLRIQLITVRFPGQEVGLPQGCENMDALPSLDLFYEFFRASDLLRRPLEAIVSELRPKPSCIVSTNALPWTQDVADKFDIPRYIFSTVSCFSCVCSHIMDDVRAVRDDAEQIAVNSSIPKELSKDETRMTTTFIVPHVPDHIEFGKDQLVGSTMKRSSGKLSSILRKIKESQDLARGSLINTFEELEPWYVSEYKKLIKTNVWCVGPVSLRNKEEGRNGRDRSECLDWLDSMKQGSIVYACFGSLCQLSLSQLMEIGLGLEASGSHFVWVIRGLNLSPEVEKWLEDEGFEERVRGKGLVVRGWAPQVEILSHPSIGGFLTHCGWNSTLEGVCAGVPMVTFPMFAEQFSNEKLIADVLKIGEKIGVKESMSSWDEEKNGVLVRKEQVKNAIDRLMGGDGGGDEKRKRAQEFAKMAKDAGEEGGSSFLNVSLFIQDVMLMQQGQEI</sequence>
<reference evidence="5 6" key="1">
    <citation type="submission" date="2018-06" db="EMBL/GenBank/DDBJ databases">
        <title>The Genome of Cuscuta australis (Dodder) Provides Insight into the Evolution of Plant Parasitism.</title>
        <authorList>
            <person name="Liu H."/>
        </authorList>
    </citation>
    <scope>NUCLEOTIDE SEQUENCE [LARGE SCALE GENOMIC DNA]</scope>
    <source>
        <strain evidence="6">cv. Yunnan</strain>
        <tissue evidence="5">Vines</tissue>
    </source>
</reference>
<dbReference type="PANTHER" id="PTHR48047:SF182">
    <property type="entry name" value="GLYCOSYLTRANSFERASE"/>
    <property type="match status" value="1"/>
</dbReference>
<evidence type="ECO:0000256" key="4">
    <source>
        <dbReference type="RuleBase" id="RU362057"/>
    </source>
</evidence>
<dbReference type="EC" id="2.4.1.-" evidence="4"/>
<dbReference type="GO" id="GO:0035251">
    <property type="term" value="F:UDP-glucosyltransferase activity"/>
    <property type="evidence" value="ECO:0007669"/>
    <property type="project" value="TreeGrafter"/>
</dbReference>
<keyword evidence="6" id="KW-1185">Reference proteome</keyword>
<dbReference type="SUPFAM" id="SSF53756">
    <property type="entry name" value="UDP-Glycosyltransferase/glycogen phosphorylase"/>
    <property type="match status" value="1"/>
</dbReference>
<dbReference type="Pfam" id="PF00201">
    <property type="entry name" value="UDPGT"/>
    <property type="match status" value="1"/>
</dbReference>
<name>A0A328E5E5_9ASTE</name>
<dbReference type="InterPro" id="IPR002213">
    <property type="entry name" value="UDP_glucos_trans"/>
</dbReference>
<gene>
    <name evidence="5" type="ORF">DM860_010379</name>
</gene>
<dbReference type="FunFam" id="3.40.50.2000:FF:000047">
    <property type="entry name" value="Glycosyltransferase"/>
    <property type="match status" value="1"/>
</dbReference>
<accession>A0A328E5E5</accession>
<protein>
    <recommendedName>
        <fullName evidence="4">Glycosyltransferase</fullName>
        <ecNumber evidence="4">2.4.1.-</ecNumber>
    </recommendedName>
</protein>
<dbReference type="Proteomes" id="UP000249390">
    <property type="component" value="Unassembled WGS sequence"/>
</dbReference>
<evidence type="ECO:0000256" key="2">
    <source>
        <dbReference type="ARBA" id="ARBA00022679"/>
    </source>
</evidence>
<dbReference type="CDD" id="cd03784">
    <property type="entry name" value="GT1_Gtf-like"/>
    <property type="match status" value="1"/>
</dbReference>
<evidence type="ECO:0000256" key="1">
    <source>
        <dbReference type="ARBA" id="ARBA00009995"/>
    </source>
</evidence>
<evidence type="ECO:0000313" key="6">
    <source>
        <dbReference type="Proteomes" id="UP000249390"/>
    </source>
</evidence>
<comment type="caution">
    <text evidence="5">The sequence shown here is derived from an EMBL/GenBank/DDBJ whole genome shotgun (WGS) entry which is preliminary data.</text>
</comment>
<dbReference type="PANTHER" id="PTHR48047">
    <property type="entry name" value="GLYCOSYLTRANSFERASE"/>
    <property type="match status" value="1"/>
</dbReference>
<keyword evidence="2 3" id="KW-0808">Transferase</keyword>
<evidence type="ECO:0000313" key="5">
    <source>
        <dbReference type="EMBL" id="RAL51661.1"/>
    </source>
</evidence>